<evidence type="ECO:0000313" key="4">
    <source>
        <dbReference type="Proteomes" id="UP000077763"/>
    </source>
</evidence>
<dbReference type="GO" id="GO:0035438">
    <property type="term" value="F:cyclic-di-GMP binding"/>
    <property type="evidence" value="ECO:0007669"/>
    <property type="project" value="InterPro"/>
</dbReference>
<sequence length="192" mass="21910">MFQDRKEYRKNFNAEGQLFVGGETLQLNCYDVSLKGAMVEVSPGDLLTTIQDFEALLNEDRQAEIFVAELMLAGEVDIVWVKRERNRIMMGLEFRDVVHNAHKLWRKRRGYRKLEGFKAELFIDKERFSVEGVNRSVEGMCLKLTGDHPCIKINAPVKLLAAELGLSALGKVVWVESNELVTRLGLQLVIVK</sequence>
<dbReference type="InterPro" id="IPR009875">
    <property type="entry name" value="PilZ_domain"/>
</dbReference>
<evidence type="ECO:0000259" key="1">
    <source>
        <dbReference type="Pfam" id="PF07238"/>
    </source>
</evidence>
<name>A0A177MBH7_METMH</name>
<organism evidence="3 4">
    <name type="scientific">Methylomonas methanica</name>
    <dbReference type="NCBI Taxonomy" id="421"/>
    <lineage>
        <taxon>Bacteria</taxon>
        <taxon>Pseudomonadati</taxon>
        <taxon>Pseudomonadota</taxon>
        <taxon>Gammaproteobacteria</taxon>
        <taxon>Methylococcales</taxon>
        <taxon>Methylococcaceae</taxon>
        <taxon>Methylomonas</taxon>
    </lineage>
</organism>
<reference evidence="4 5" key="1">
    <citation type="submission" date="2016-03" db="EMBL/GenBank/DDBJ databases">
        <authorList>
            <person name="Ploux O."/>
        </authorList>
    </citation>
    <scope>NUCLEOTIDE SEQUENCE [LARGE SCALE GENOMIC DNA]</scope>
    <source>
        <strain evidence="2 5">R-45363</strain>
        <strain evidence="3 4">R-45371</strain>
    </source>
</reference>
<dbReference type="RefSeq" id="WP_064010833.1">
    <property type="nucleotide sequence ID" value="NZ_LUUG01000134.1"/>
</dbReference>
<dbReference type="EMBL" id="LUUG01000134">
    <property type="protein sequence ID" value="OAH96309.1"/>
    <property type="molecule type" value="Genomic_DNA"/>
</dbReference>
<dbReference type="Pfam" id="PF07238">
    <property type="entry name" value="PilZ"/>
    <property type="match status" value="1"/>
</dbReference>
<dbReference type="Proteomes" id="UP000078090">
    <property type="component" value="Unassembled WGS sequence"/>
</dbReference>
<feature type="domain" description="PilZ" evidence="1">
    <location>
        <begin position="3"/>
        <end position="97"/>
    </location>
</feature>
<protein>
    <recommendedName>
        <fullName evidence="1">PilZ domain-containing protein</fullName>
    </recommendedName>
</protein>
<dbReference type="SUPFAM" id="SSF141371">
    <property type="entry name" value="PilZ domain-like"/>
    <property type="match status" value="1"/>
</dbReference>
<dbReference type="OrthoDB" id="5571501at2"/>
<accession>A0A177MBH7</accession>
<evidence type="ECO:0000313" key="3">
    <source>
        <dbReference type="EMBL" id="OAI03001.1"/>
    </source>
</evidence>
<dbReference type="EMBL" id="LUUH01000060">
    <property type="protein sequence ID" value="OAI03001.1"/>
    <property type="molecule type" value="Genomic_DNA"/>
</dbReference>
<proteinExistence type="predicted"/>
<gene>
    <name evidence="2" type="ORF">A1332_22910</name>
    <name evidence="3" type="ORF">A1353_15210</name>
</gene>
<evidence type="ECO:0000313" key="2">
    <source>
        <dbReference type="EMBL" id="OAH96309.1"/>
    </source>
</evidence>
<dbReference type="Gene3D" id="2.40.10.220">
    <property type="entry name" value="predicted glycosyltransferase like domains"/>
    <property type="match status" value="1"/>
</dbReference>
<comment type="caution">
    <text evidence="3">The sequence shown here is derived from an EMBL/GenBank/DDBJ whole genome shotgun (WGS) entry which is preliminary data.</text>
</comment>
<dbReference type="AlphaFoldDB" id="A0A177MBH7"/>
<dbReference type="Proteomes" id="UP000077763">
    <property type="component" value="Unassembled WGS sequence"/>
</dbReference>
<evidence type="ECO:0000313" key="5">
    <source>
        <dbReference type="Proteomes" id="UP000078090"/>
    </source>
</evidence>